<dbReference type="CDD" id="cd02440">
    <property type="entry name" value="AdoMet_MTases"/>
    <property type="match status" value="1"/>
</dbReference>
<dbReference type="AlphaFoldDB" id="A0A5M6D744"/>
<keyword evidence="5 7" id="KW-0808">Transferase</keyword>
<dbReference type="SUPFAM" id="SSF53335">
    <property type="entry name" value="S-adenosyl-L-methionine-dependent methyltransferases"/>
    <property type="match status" value="1"/>
</dbReference>
<evidence type="ECO:0000256" key="5">
    <source>
        <dbReference type="ARBA" id="ARBA00022679"/>
    </source>
</evidence>
<dbReference type="PANTHER" id="PTHR11579">
    <property type="entry name" value="PROTEIN-L-ISOASPARTATE O-METHYLTRANSFERASE"/>
    <property type="match status" value="1"/>
</dbReference>
<keyword evidence="9" id="KW-1185">Reference proteome</keyword>
<reference evidence="8 9" key="1">
    <citation type="submission" date="2019-08" db="EMBL/GenBank/DDBJ databases">
        <authorList>
            <person name="Dhanesh K."/>
            <person name="Kumar G."/>
            <person name="Sasikala C."/>
            <person name="Venkata Ramana C."/>
        </authorList>
    </citation>
    <scope>NUCLEOTIDE SEQUENCE [LARGE SCALE GENOMIC DNA]</scope>
    <source>
        <strain evidence="8 9">JC645</strain>
    </source>
</reference>
<dbReference type="NCBIfam" id="NF001453">
    <property type="entry name" value="PRK00312.1"/>
    <property type="match status" value="1"/>
</dbReference>
<dbReference type="InterPro" id="IPR000682">
    <property type="entry name" value="PCMT"/>
</dbReference>
<dbReference type="InterPro" id="IPR029063">
    <property type="entry name" value="SAM-dependent_MTases_sf"/>
</dbReference>
<feature type="active site" evidence="7">
    <location>
        <position position="70"/>
    </location>
</feature>
<name>A0A5M6D744_9BACT</name>
<evidence type="ECO:0000256" key="3">
    <source>
        <dbReference type="ARBA" id="ARBA00022490"/>
    </source>
</evidence>
<comment type="caution">
    <text evidence="8">The sequence shown here is derived from an EMBL/GenBank/DDBJ whole genome shotgun (WGS) entry which is preliminary data.</text>
</comment>
<keyword evidence="6 7" id="KW-0949">S-adenosyl-L-methionine</keyword>
<dbReference type="HAMAP" id="MF_00090">
    <property type="entry name" value="PIMT"/>
    <property type="match status" value="1"/>
</dbReference>
<accession>A0A5M6D744</accession>
<organism evidence="8 9">
    <name type="scientific">Roseiconus nitratireducens</name>
    <dbReference type="NCBI Taxonomy" id="2605748"/>
    <lineage>
        <taxon>Bacteria</taxon>
        <taxon>Pseudomonadati</taxon>
        <taxon>Planctomycetota</taxon>
        <taxon>Planctomycetia</taxon>
        <taxon>Pirellulales</taxon>
        <taxon>Pirellulaceae</taxon>
        <taxon>Roseiconus</taxon>
    </lineage>
</organism>
<dbReference type="PANTHER" id="PTHR11579:SF0">
    <property type="entry name" value="PROTEIN-L-ISOASPARTATE(D-ASPARTATE) O-METHYLTRANSFERASE"/>
    <property type="match status" value="1"/>
</dbReference>
<dbReference type="EMBL" id="VWOX01000006">
    <property type="protein sequence ID" value="KAA5543203.1"/>
    <property type="molecule type" value="Genomic_DNA"/>
</dbReference>
<evidence type="ECO:0000256" key="7">
    <source>
        <dbReference type="HAMAP-Rule" id="MF_00090"/>
    </source>
</evidence>
<dbReference type="RefSeq" id="WP_150076869.1">
    <property type="nucleotide sequence ID" value="NZ_VWOX01000006.1"/>
</dbReference>
<dbReference type="Gene3D" id="3.40.50.150">
    <property type="entry name" value="Vaccinia Virus protein VP39"/>
    <property type="match status" value="1"/>
</dbReference>
<dbReference type="GO" id="GO:0005737">
    <property type="term" value="C:cytoplasm"/>
    <property type="evidence" value="ECO:0007669"/>
    <property type="project" value="UniProtKB-SubCell"/>
</dbReference>
<dbReference type="GO" id="GO:0032259">
    <property type="term" value="P:methylation"/>
    <property type="evidence" value="ECO:0007669"/>
    <property type="project" value="UniProtKB-KW"/>
</dbReference>
<gene>
    <name evidence="7" type="primary">pcm</name>
    <name evidence="8" type="ORF">FYK55_13070</name>
</gene>
<dbReference type="Pfam" id="PF01135">
    <property type="entry name" value="PCMT"/>
    <property type="match status" value="1"/>
</dbReference>
<evidence type="ECO:0000256" key="1">
    <source>
        <dbReference type="ARBA" id="ARBA00004496"/>
    </source>
</evidence>
<evidence type="ECO:0000256" key="6">
    <source>
        <dbReference type="ARBA" id="ARBA00022691"/>
    </source>
</evidence>
<evidence type="ECO:0000256" key="4">
    <source>
        <dbReference type="ARBA" id="ARBA00022603"/>
    </source>
</evidence>
<dbReference type="EC" id="2.1.1.77" evidence="7"/>
<dbReference type="Proteomes" id="UP000324479">
    <property type="component" value="Unassembled WGS sequence"/>
</dbReference>
<comment type="function">
    <text evidence="7">Catalyzes the methyl esterification of L-isoaspartyl residues in peptides and proteins that result from spontaneous decomposition of normal L-aspartyl and L-asparaginyl residues. It plays a role in the repair and/or degradation of damaged proteins.</text>
</comment>
<comment type="similarity">
    <text evidence="2 7">Belongs to the methyltransferase superfamily. L-isoaspartyl/D-aspartyl protein methyltransferase family.</text>
</comment>
<evidence type="ECO:0000313" key="9">
    <source>
        <dbReference type="Proteomes" id="UP000324479"/>
    </source>
</evidence>
<sequence>METREPDSRAKEFASKRQQLGRLIRRRGFTNEAVLDAILQVSREQFVPDDFRDQAYFDQPLPIGKNQTISQPFVVAMMTDALSLGPSDRVLEIGTGSGYAAAVISRIAKHVDTVERHVELAESAARRLAQLGYDNVQVHFGDGTHGWPERAPYDAIVVAAGGPQVPPSLTDQLAVGGRLVMPVGKHRSVQQLIRMRRLSEDRFEEEDLGGVSFVPLVGAAGWDAADSSFPSTRARR</sequence>
<comment type="catalytic activity">
    <reaction evidence="7">
        <text>[protein]-L-isoaspartate + S-adenosyl-L-methionine = [protein]-L-isoaspartate alpha-methyl ester + S-adenosyl-L-homocysteine</text>
        <dbReference type="Rhea" id="RHEA:12705"/>
        <dbReference type="Rhea" id="RHEA-COMP:12143"/>
        <dbReference type="Rhea" id="RHEA-COMP:12144"/>
        <dbReference type="ChEBI" id="CHEBI:57856"/>
        <dbReference type="ChEBI" id="CHEBI:59789"/>
        <dbReference type="ChEBI" id="CHEBI:90596"/>
        <dbReference type="ChEBI" id="CHEBI:90598"/>
        <dbReference type="EC" id="2.1.1.77"/>
    </reaction>
</comment>
<dbReference type="FunFam" id="3.40.50.150:FF:000010">
    <property type="entry name" value="Protein-L-isoaspartate O-methyltransferase"/>
    <property type="match status" value="1"/>
</dbReference>
<protein>
    <recommendedName>
        <fullName evidence="7">Protein-L-isoaspartate O-methyltransferase</fullName>
        <ecNumber evidence="7">2.1.1.77</ecNumber>
    </recommendedName>
    <alternativeName>
        <fullName evidence="7">L-isoaspartyl protein carboxyl methyltransferase</fullName>
    </alternativeName>
    <alternativeName>
        <fullName evidence="7">Protein L-isoaspartyl methyltransferase</fullName>
    </alternativeName>
    <alternativeName>
        <fullName evidence="7">Protein-beta-aspartate methyltransferase</fullName>
        <shortName evidence="7">PIMT</shortName>
    </alternativeName>
</protein>
<evidence type="ECO:0000313" key="8">
    <source>
        <dbReference type="EMBL" id="KAA5543203.1"/>
    </source>
</evidence>
<proteinExistence type="inferred from homology"/>
<dbReference type="NCBIfam" id="TIGR00080">
    <property type="entry name" value="pimt"/>
    <property type="match status" value="1"/>
</dbReference>
<evidence type="ECO:0000256" key="2">
    <source>
        <dbReference type="ARBA" id="ARBA00005369"/>
    </source>
</evidence>
<dbReference type="PROSITE" id="PS01279">
    <property type="entry name" value="PCMT"/>
    <property type="match status" value="1"/>
</dbReference>
<dbReference type="GO" id="GO:0004719">
    <property type="term" value="F:protein-L-isoaspartate (D-aspartate) O-methyltransferase activity"/>
    <property type="evidence" value="ECO:0007669"/>
    <property type="project" value="UniProtKB-UniRule"/>
</dbReference>
<comment type="subcellular location">
    <subcellularLocation>
        <location evidence="1 7">Cytoplasm</location>
    </subcellularLocation>
</comment>
<keyword evidence="3 7" id="KW-0963">Cytoplasm</keyword>
<dbReference type="GO" id="GO:0030091">
    <property type="term" value="P:protein repair"/>
    <property type="evidence" value="ECO:0007669"/>
    <property type="project" value="UniProtKB-UniRule"/>
</dbReference>
<keyword evidence="4 7" id="KW-0489">Methyltransferase</keyword>